<dbReference type="Proteomes" id="UP001168883">
    <property type="component" value="Unassembled WGS sequence"/>
</dbReference>
<dbReference type="SUPFAM" id="SSF52151">
    <property type="entry name" value="FabD/lysophospholipase-like"/>
    <property type="match status" value="1"/>
</dbReference>
<dbReference type="PANTHER" id="PTHR43775:SF51">
    <property type="entry name" value="INACTIVE PHENOLPHTHIOCEROL SYNTHESIS POLYKETIDE SYNTHASE TYPE I PKS1-RELATED"/>
    <property type="match status" value="1"/>
</dbReference>
<dbReference type="SUPFAM" id="SSF53901">
    <property type="entry name" value="Thiolase-like"/>
    <property type="match status" value="1"/>
</dbReference>
<dbReference type="CDD" id="cd00833">
    <property type="entry name" value="PKS"/>
    <property type="match status" value="1"/>
</dbReference>
<dbReference type="Gene3D" id="1.10.1200.10">
    <property type="entry name" value="ACP-like"/>
    <property type="match status" value="1"/>
</dbReference>
<evidence type="ECO:0000313" key="5">
    <source>
        <dbReference type="Proteomes" id="UP001168883"/>
    </source>
</evidence>
<dbReference type="InterPro" id="IPR016039">
    <property type="entry name" value="Thiolase-like"/>
</dbReference>
<dbReference type="Pfam" id="PF02801">
    <property type="entry name" value="Ketoacyl-synt_C"/>
    <property type="match status" value="1"/>
</dbReference>
<sequence length="904" mass="98480">MNQDEALWEQGIAVIGMSVRFPGAGNPEAFWDLLSRGIHAVRQFSDEELREAGIPEEIFNHPQYVKAKGILDEPELFDAEFFGMSPREAEWTDPQQRLFLECGYEALEDAAYVPDTYAGRIGVFGGCSLSTYMLNHIARYEPHSGLEELMKLMLGNDKDYLTSRLSYKLNLKGPGVTVQTACSTSLVAVHMACQSLLSGESDMALAGGSTVTFPNRAGYRYQQGLITSPEGVCRAFDREAQGTVFGNGVGVVVLKRLEKAVEDGDFVYAVIRGSAVNNDGRLKAGFTAPSPEGQSEVIADALASAGVHPDTVSYVEAHGTGTSVGDPIEIAGLTMAYRQWTERSGFCAIGSVKTNIGHLDCAAGVAGLIKTVLALHHRQIPPSLHFREPNPQIDFLNSPFFVNTKLSDWVAGSSPRRAGVSSFGIGATNAHVVLEEAPDIKEAESARPWHALLLSAKTEPALVAACGRMSAYLSAHPSAPMEEIAFTTQVGRKAYPLRRAVVCRDAEEARRLLDRRAAEGTVRPPAEDQAQAWLFLPWEENKLPGLLELCRSEPVFRHGLLQALEKAEAVSGMSLSGLASALCADPPAAELPQLPPRLRAIVSVAASCSVAAFLGELGLQPALVGGEEEGEYAAACIAGVYPLEEAIRLAIARVSLEEGGEEEAFARVLGSVSHAAAQIPYLNERQGELGHDPDPPGGGRWLRMALDLALEERPMRVISIGAPLRDDSRDALSCFDALSLTETLAVLWEAGCELDWPARYRLEKRCRVPLPTYPFERKRYTLRRLEDGSVIRAAEPEIAACASPPEPEAPGRLEDGDPRRMLERNLSRFYQEVLGLPQIDIHTPLYELGGDSLNKMQVISRIRETYPVPLNVKRLYEAQTIAELADSIELSFIELLEQDQSIKE</sequence>
<evidence type="ECO:0000256" key="1">
    <source>
        <dbReference type="ARBA" id="ARBA00022679"/>
    </source>
</evidence>
<dbReference type="Gene3D" id="1.10.1240.100">
    <property type="match status" value="1"/>
</dbReference>
<dbReference type="InterPro" id="IPR036736">
    <property type="entry name" value="ACP-like_sf"/>
</dbReference>
<protein>
    <submittedName>
        <fullName evidence="4">Beta-ketoacyl synthase N-terminal-like domain-containing protein</fullName>
    </submittedName>
</protein>
<dbReference type="PROSITE" id="PS50075">
    <property type="entry name" value="CARRIER"/>
    <property type="match status" value="1"/>
</dbReference>
<feature type="domain" description="Carrier" evidence="2">
    <location>
        <begin position="817"/>
        <end position="892"/>
    </location>
</feature>
<dbReference type="SUPFAM" id="SSF47336">
    <property type="entry name" value="ACP-like"/>
    <property type="match status" value="1"/>
</dbReference>
<dbReference type="EMBL" id="JAUMKJ010000023">
    <property type="protein sequence ID" value="MDO3679100.1"/>
    <property type="molecule type" value="Genomic_DNA"/>
</dbReference>
<evidence type="ECO:0000259" key="2">
    <source>
        <dbReference type="PROSITE" id="PS50075"/>
    </source>
</evidence>
<dbReference type="Pfam" id="PF22621">
    <property type="entry name" value="CurL-like_PKS_C"/>
    <property type="match status" value="1"/>
</dbReference>
<dbReference type="Pfam" id="PF00550">
    <property type="entry name" value="PP-binding"/>
    <property type="match status" value="1"/>
</dbReference>
<proteinExistence type="predicted"/>
<evidence type="ECO:0000313" key="4">
    <source>
        <dbReference type="EMBL" id="MDO3679100.1"/>
    </source>
</evidence>
<dbReference type="Gene3D" id="3.40.366.10">
    <property type="entry name" value="Malonyl-Coenzyme A Acyl Carrier Protein, domain 2"/>
    <property type="match status" value="1"/>
</dbReference>
<gene>
    <name evidence="4" type="ORF">Q3C12_18995</name>
</gene>
<dbReference type="InterPro" id="IPR014031">
    <property type="entry name" value="Ketoacyl_synth_C"/>
</dbReference>
<feature type="domain" description="Ketosynthase family 3 (KS3)" evidence="3">
    <location>
        <begin position="9"/>
        <end position="436"/>
    </location>
</feature>
<dbReference type="Gene3D" id="3.30.70.3290">
    <property type="match status" value="1"/>
</dbReference>
<comment type="caution">
    <text evidence="4">The sequence shown here is derived from an EMBL/GenBank/DDBJ whole genome shotgun (WGS) entry which is preliminary data.</text>
</comment>
<dbReference type="PANTHER" id="PTHR43775">
    <property type="entry name" value="FATTY ACID SYNTHASE"/>
    <property type="match status" value="1"/>
</dbReference>
<dbReference type="InterPro" id="IPR050091">
    <property type="entry name" value="PKS_NRPS_Biosynth_Enz"/>
</dbReference>
<accession>A0ABT8VDN7</accession>
<dbReference type="InterPro" id="IPR016035">
    <property type="entry name" value="Acyl_Trfase/lysoPLipase"/>
</dbReference>
<keyword evidence="1" id="KW-0808">Transferase</keyword>
<dbReference type="PROSITE" id="PS52004">
    <property type="entry name" value="KS3_2"/>
    <property type="match status" value="1"/>
</dbReference>
<dbReference type="SMART" id="SM00825">
    <property type="entry name" value="PKS_KS"/>
    <property type="match status" value="1"/>
</dbReference>
<dbReference type="InterPro" id="IPR014030">
    <property type="entry name" value="Ketoacyl_synth_N"/>
</dbReference>
<dbReference type="InterPro" id="IPR009081">
    <property type="entry name" value="PP-bd_ACP"/>
</dbReference>
<dbReference type="InterPro" id="IPR020841">
    <property type="entry name" value="PKS_Beta-ketoAc_synthase_dom"/>
</dbReference>
<dbReference type="Gene3D" id="3.40.47.10">
    <property type="match status" value="1"/>
</dbReference>
<name>A0ABT8VDN7_9BACL</name>
<dbReference type="Pfam" id="PF00109">
    <property type="entry name" value="ketoacyl-synt"/>
    <property type="match status" value="1"/>
</dbReference>
<evidence type="ECO:0000259" key="3">
    <source>
        <dbReference type="PROSITE" id="PS52004"/>
    </source>
</evidence>
<keyword evidence="5" id="KW-1185">Reference proteome</keyword>
<dbReference type="InterPro" id="IPR001227">
    <property type="entry name" value="Ac_transferase_dom_sf"/>
</dbReference>
<dbReference type="RefSeq" id="WP_302879318.1">
    <property type="nucleotide sequence ID" value="NZ_JAUMKJ010000023.1"/>
</dbReference>
<organism evidence="4 5">
    <name type="scientific">Paenibacillus ehimensis</name>
    <dbReference type="NCBI Taxonomy" id="79264"/>
    <lineage>
        <taxon>Bacteria</taxon>
        <taxon>Bacillati</taxon>
        <taxon>Bacillota</taxon>
        <taxon>Bacilli</taxon>
        <taxon>Bacillales</taxon>
        <taxon>Paenibacillaceae</taxon>
        <taxon>Paenibacillus</taxon>
    </lineage>
</organism>
<reference evidence="4" key="1">
    <citation type="submission" date="2023-07" db="EMBL/GenBank/DDBJ databases">
        <authorList>
            <person name="Aktuganov G."/>
            <person name="Boyko T."/>
            <person name="Delegan Y."/>
            <person name="Galimzianova N."/>
            <person name="Gilvanova E."/>
            <person name="Korobov V."/>
            <person name="Kuzmina L."/>
            <person name="Melentiev A."/>
            <person name="Milman P."/>
            <person name="Ryabova A."/>
            <person name="Stupak E."/>
            <person name="Yasakov T."/>
            <person name="Zharikova N."/>
            <person name="Zhurenko E."/>
        </authorList>
    </citation>
    <scope>NUCLEOTIDE SEQUENCE</scope>
    <source>
        <strain evidence="4">IB-739</strain>
    </source>
</reference>